<evidence type="ECO:0000256" key="6">
    <source>
        <dbReference type="ARBA" id="ARBA00023136"/>
    </source>
</evidence>
<evidence type="ECO:0000313" key="10">
    <source>
        <dbReference type="Proteomes" id="UP000290809"/>
    </source>
</evidence>
<evidence type="ECO:0000256" key="4">
    <source>
        <dbReference type="ARBA" id="ARBA00022692"/>
    </source>
</evidence>
<dbReference type="Pfam" id="PF00230">
    <property type="entry name" value="MIP"/>
    <property type="match status" value="1"/>
</dbReference>
<dbReference type="PANTHER" id="PTHR43829:SF9">
    <property type="entry name" value="AQUAPORIN-9"/>
    <property type="match status" value="1"/>
</dbReference>
<evidence type="ECO:0000256" key="2">
    <source>
        <dbReference type="ARBA" id="ARBA00006175"/>
    </source>
</evidence>
<dbReference type="PANTHER" id="PTHR43829">
    <property type="entry name" value="AQUAPORIN OR AQUAGLYCEROPORIN RELATED"/>
    <property type="match status" value="1"/>
</dbReference>
<evidence type="ECO:0000256" key="8">
    <source>
        <dbReference type="SAM" id="Phobius"/>
    </source>
</evidence>
<dbReference type="STRING" id="6184.A0A430Q1N5"/>
<dbReference type="GO" id="GO:0015254">
    <property type="term" value="F:glycerol channel activity"/>
    <property type="evidence" value="ECO:0007669"/>
    <property type="project" value="TreeGrafter"/>
</dbReference>
<comment type="caution">
    <text evidence="9">The sequence shown here is derived from an EMBL/GenBank/DDBJ whole genome shotgun (WGS) entry which is preliminary data.</text>
</comment>
<dbReference type="InterPro" id="IPR023271">
    <property type="entry name" value="Aquaporin-like"/>
</dbReference>
<sequence>MASCAEKYANKQHIIADRLRLTSSPLVRACLGEFMGSIILMIFGSGVLAQVILGDHGRHAHGTFISISMGWGFAVYMAVMFSGQCGSGHCNPAVTLAAAVVGKLPFRRIPFYTFFQILGAFLGSLVVFALYREKITEYADLHDNGKLLVNSTGGIFVTNPSASHLTCFLDQILGTALLTAGAFAITDPNGWKLPDYLHPLHLAFMVYAIVGCFALNAGAALNPARDLGPRLMIFIFGWGNQAFSGGNYFFWIPIAGPYIGAVIGAVLYELTIGIHLDRKSDFVVDIDYEESQRDSKKLMASASP</sequence>
<dbReference type="Gene3D" id="1.20.1080.10">
    <property type="entry name" value="Glycerol uptake facilitator protein"/>
    <property type="match status" value="1"/>
</dbReference>
<keyword evidence="4 7" id="KW-0812">Transmembrane</keyword>
<comment type="subcellular location">
    <subcellularLocation>
        <location evidence="1">Membrane</location>
        <topology evidence="1">Multi-pass membrane protein</topology>
    </subcellularLocation>
</comment>
<keyword evidence="3 7" id="KW-0813">Transport</keyword>
<proteinExistence type="inferred from homology"/>
<dbReference type="Proteomes" id="UP000290809">
    <property type="component" value="Unassembled WGS sequence"/>
</dbReference>
<dbReference type="InterPro" id="IPR000425">
    <property type="entry name" value="MIP"/>
</dbReference>
<dbReference type="GO" id="GO:0005886">
    <property type="term" value="C:plasma membrane"/>
    <property type="evidence" value="ECO:0007669"/>
    <property type="project" value="TreeGrafter"/>
</dbReference>
<dbReference type="SUPFAM" id="SSF81338">
    <property type="entry name" value="Aquaporin-like"/>
    <property type="match status" value="1"/>
</dbReference>
<dbReference type="NCBIfam" id="TIGR00861">
    <property type="entry name" value="MIP"/>
    <property type="match status" value="1"/>
</dbReference>
<keyword evidence="5 8" id="KW-1133">Transmembrane helix</keyword>
<dbReference type="EMBL" id="QMKO01003272">
    <property type="protein sequence ID" value="RTG81596.1"/>
    <property type="molecule type" value="Genomic_DNA"/>
</dbReference>
<feature type="transmembrane region" description="Helical" evidence="8">
    <location>
        <begin position="34"/>
        <end position="53"/>
    </location>
</feature>
<reference evidence="9 10" key="1">
    <citation type="journal article" date="2019" name="PLoS Pathog.">
        <title>Genome sequence of the bovine parasite Schistosoma bovis Tanzania.</title>
        <authorList>
            <person name="Oey H."/>
            <person name="Zakrzewski M."/>
            <person name="Gobert G."/>
            <person name="Gravermann K."/>
            <person name="Stoye J."/>
            <person name="Jones M."/>
            <person name="Mcmanus D."/>
            <person name="Krause L."/>
        </authorList>
    </citation>
    <scope>NUCLEOTIDE SEQUENCE [LARGE SCALE GENOMIC DNA]</scope>
    <source>
        <strain evidence="9 10">TAN1997</strain>
    </source>
</reference>
<keyword evidence="6 8" id="KW-0472">Membrane</keyword>
<keyword evidence="10" id="KW-1185">Reference proteome</keyword>
<name>A0A430Q1N5_SCHBO</name>
<dbReference type="InterPro" id="IPR022357">
    <property type="entry name" value="MIP_CS"/>
</dbReference>
<feature type="transmembrane region" description="Helical" evidence="8">
    <location>
        <begin position="248"/>
        <end position="270"/>
    </location>
</feature>
<gene>
    <name evidence="9" type="ORF">DC041_0007317</name>
</gene>
<dbReference type="AlphaFoldDB" id="A0A430Q1N5"/>
<evidence type="ECO:0000256" key="5">
    <source>
        <dbReference type="ARBA" id="ARBA00022989"/>
    </source>
</evidence>
<comment type="similarity">
    <text evidence="2 7">Belongs to the MIP/aquaporin (TC 1.A.8) family.</text>
</comment>
<evidence type="ECO:0000256" key="7">
    <source>
        <dbReference type="RuleBase" id="RU000477"/>
    </source>
</evidence>
<dbReference type="InterPro" id="IPR050363">
    <property type="entry name" value="MIP/Aquaporin"/>
</dbReference>
<dbReference type="PROSITE" id="PS00221">
    <property type="entry name" value="MIP"/>
    <property type="match status" value="1"/>
</dbReference>
<protein>
    <submittedName>
        <fullName evidence="9">Aquaporin-3</fullName>
    </submittedName>
</protein>
<evidence type="ECO:0000256" key="1">
    <source>
        <dbReference type="ARBA" id="ARBA00004141"/>
    </source>
</evidence>
<feature type="transmembrane region" description="Helical" evidence="8">
    <location>
        <begin position="109"/>
        <end position="131"/>
    </location>
</feature>
<evidence type="ECO:0000256" key="3">
    <source>
        <dbReference type="ARBA" id="ARBA00022448"/>
    </source>
</evidence>
<accession>A0A430Q1N5</accession>
<dbReference type="PRINTS" id="PR00783">
    <property type="entry name" value="MINTRINSICP"/>
</dbReference>
<organism evidence="9 10">
    <name type="scientific">Schistosoma bovis</name>
    <name type="common">Blood fluke</name>
    <dbReference type="NCBI Taxonomy" id="6184"/>
    <lineage>
        <taxon>Eukaryota</taxon>
        <taxon>Metazoa</taxon>
        <taxon>Spiralia</taxon>
        <taxon>Lophotrochozoa</taxon>
        <taxon>Platyhelminthes</taxon>
        <taxon>Trematoda</taxon>
        <taxon>Digenea</taxon>
        <taxon>Strigeidida</taxon>
        <taxon>Schistosomatoidea</taxon>
        <taxon>Schistosomatidae</taxon>
        <taxon>Schistosoma</taxon>
    </lineage>
</organism>
<feature type="transmembrane region" description="Helical" evidence="8">
    <location>
        <begin position="60"/>
        <end position="79"/>
    </location>
</feature>
<feature type="transmembrane region" description="Helical" evidence="8">
    <location>
        <begin position="202"/>
        <end position="221"/>
    </location>
</feature>
<evidence type="ECO:0000313" key="9">
    <source>
        <dbReference type="EMBL" id="RTG81596.1"/>
    </source>
</evidence>